<keyword evidence="2" id="KW-0067">ATP-binding</keyword>
<proteinExistence type="predicted"/>
<dbReference type="GO" id="GO:0005524">
    <property type="term" value="F:ATP binding"/>
    <property type="evidence" value="ECO:0007669"/>
    <property type="project" value="UniProtKB-KW"/>
</dbReference>
<dbReference type="Gene3D" id="3.40.50.300">
    <property type="entry name" value="P-loop containing nucleotide triphosphate hydrolases"/>
    <property type="match status" value="1"/>
</dbReference>
<accession>A0A4Y5P1G5</accession>
<evidence type="ECO:0000256" key="1">
    <source>
        <dbReference type="ARBA" id="ARBA00022741"/>
    </source>
</evidence>
<keyword evidence="6" id="KW-1185">Reference proteome</keyword>
<dbReference type="InterPro" id="IPR027417">
    <property type="entry name" value="P-loop_NTPase"/>
</dbReference>
<keyword evidence="1" id="KW-0547">Nucleotide-binding</keyword>
<feature type="region of interest" description="Disordered" evidence="3">
    <location>
        <begin position="1"/>
        <end position="26"/>
    </location>
</feature>
<sequence>MGKAARRKERTSASRNDRRSNRNGVENVYDIRRGNNSELQEFGTPTAKTLTAKNSEQKSYINTIKNTTVTVGIGDPGTGKTFIPSVLAAQELCDPRSDIEQIILVRPNEPLGKSLGMLPGTLAEKLEPWLEPIADGVKWSIGDYAYKGLVEREKIKFLAIEHARGRTFNNSYVIVDEAQNVTREAMICLLTRIGQNCKLIICGDIAQKDIKSDSGLGMLIDLSKKYENVPFTLVELVENVRSGESKAFHALFKQEGLV</sequence>
<dbReference type="InterPro" id="IPR051451">
    <property type="entry name" value="PhoH2-like"/>
</dbReference>
<evidence type="ECO:0000313" key="6">
    <source>
        <dbReference type="Proteomes" id="UP000308921"/>
    </source>
</evidence>
<evidence type="ECO:0000259" key="4">
    <source>
        <dbReference type="Pfam" id="PF02562"/>
    </source>
</evidence>
<protein>
    <submittedName>
        <fullName evidence="5">PhoH-like protein</fullName>
    </submittedName>
</protein>
<organism evidence="5 6">
    <name type="scientific">Pantoea phage vB_PagS_AAS21</name>
    <dbReference type="NCBI Taxonomy" id="2575261"/>
    <lineage>
        <taxon>Viruses</taxon>
        <taxon>Duplodnaviria</taxon>
        <taxon>Heunggongvirae</taxon>
        <taxon>Uroviricota</taxon>
        <taxon>Caudoviricetes</taxon>
        <taxon>Demerecviridae</taxon>
        <taxon>Keyvirus</taxon>
        <taxon>Keyvirus AAS21</taxon>
    </lineage>
</organism>
<evidence type="ECO:0000313" key="5">
    <source>
        <dbReference type="EMBL" id="QCW23792.1"/>
    </source>
</evidence>
<dbReference type="Pfam" id="PF02562">
    <property type="entry name" value="PhoH"/>
    <property type="match status" value="1"/>
</dbReference>
<reference evidence="5 6" key="1">
    <citation type="submission" date="2019-04" db="EMBL/GenBank/DDBJ databases">
        <title>Complete genome sequence of Pantoea bacteriophage vB_PagS_AAS21.</title>
        <authorList>
            <person name="Truncaite L."/>
            <person name="Simoliuniene M."/>
            <person name="Zajanckauskaite A."/>
            <person name="Meskys R."/>
            <person name="Simoliunas E."/>
        </authorList>
    </citation>
    <scope>NUCLEOTIDE SEQUENCE [LARGE SCALE GENOMIC DNA]</scope>
</reference>
<dbReference type="Proteomes" id="UP000308921">
    <property type="component" value="Segment"/>
</dbReference>
<feature type="domain" description="PhoH-like protein" evidence="4">
    <location>
        <begin position="50"/>
        <end position="250"/>
    </location>
</feature>
<dbReference type="InterPro" id="IPR003714">
    <property type="entry name" value="PhoH"/>
</dbReference>
<feature type="compositionally biased region" description="Basic and acidic residues" evidence="3">
    <location>
        <begin position="10"/>
        <end position="20"/>
    </location>
</feature>
<evidence type="ECO:0000256" key="3">
    <source>
        <dbReference type="SAM" id="MobiDB-lite"/>
    </source>
</evidence>
<evidence type="ECO:0000256" key="2">
    <source>
        <dbReference type="ARBA" id="ARBA00022840"/>
    </source>
</evidence>
<name>A0A4Y5P1G5_9CAUD</name>
<dbReference type="EMBL" id="MK770119">
    <property type="protein sequence ID" value="QCW23792.1"/>
    <property type="molecule type" value="Genomic_DNA"/>
</dbReference>
<dbReference type="SUPFAM" id="SSF52540">
    <property type="entry name" value="P-loop containing nucleoside triphosphate hydrolases"/>
    <property type="match status" value="1"/>
</dbReference>
<dbReference type="PANTHER" id="PTHR30473">
    <property type="entry name" value="PROTEIN PHOH"/>
    <property type="match status" value="1"/>
</dbReference>
<gene>
    <name evidence="5" type="ORF">AAS21_gp054</name>
</gene>